<dbReference type="SFLD" id="SFLDS00003">
    <property type="entry name" value="Haloacid_Dehalogenase"/>
    <property type="match status" value="1"/>
</dbReference>
<keyword evidence="10" id="KW-0547">Nucleotide-binding</keyword>
<sequence length="361" mass="38393">MDQSWPVFLVIACPCALVVSIPLTFFGGIKAAAQAGILIKGSNYLEALNDLQMVVFDKTGTLTKGNFKVTEIKTSNGFTASEVLKLAATAESFSNHPAAVSLRVANGQPDWPIKVVDYQEISGQGIRAQLNDHQVLVGNEKLLVSQGIKFSQQSGVGTIIYVAIDRSFAGSILIADEIKPDSQQAIKSLKRFGLKTALLTGDKHQVADQVGKFLGIEQVFAELLPAQKVAKMQEFNQQKSSKKNLAFVGDGINDAPVLAQADLGIAMGAKATDAAIEAADLVIMTDEPTKVTSAIKIAKKTRQIAMQNIALALGVKAIFLLLGALGLATMWQAVFADVGVTFLAVANAARMMITDYAVVNN</sequence>
<dbReference type="SUPFAM" id="SSF56784">
    <property type="entry name" value="HAD-like"/>
    <property type="match status" value="1"/>
</dbReference>
<evidence type="ECO:0000256" key="6">
    <source>
        <dbReference type="ARBA" id="ARBA00022989"/>
    </source>
</evidence>
<dbReference type="InterPro" id="IPR036412">
    <property type="entry name" value="HAD-like_sf"/>
</dbReference>
<evidence type="ECO:0000256" key="1">
    <source>
        <dbReference type="ARBA" id="ARBA00004370"/>
    </source>
</evidence>
<dbReference type="EMBL" id="AYYX01000003">
    <property type="protein sequence ID" value="KRM89573.1"/>
    <property type="molecule type" value="Genomic_DNA"/>
</dbReference>
<keyword evidence="7 10" id="KW-0472">Membrane</keyword>
<accession>A0A0R2CDZ5</accession>
<dbReference type="GO" id="GO:0046872">
    <property type="term" value="F:metal ion binding"/>
    <property type="evidence" value="ECO:0007669"/>
    <property type="project" value="UniProtKB-KW"/>
</dbReference>
<dbReference type="PANTHER" id="PTHR48085:SF5">
    <property type="entry name" value="CADMIUM_ZINC-TRANSPORTING ATPASE HMA4-RELATED"/>
    <property type="match status" value="1"/>
</dbReference>
<dbReference type="SFLD" id="SFLDG00002">
    <property type="entry name" value="C1.7:_P-type_atpase_like"/>
    <property type="match status" value="1"/>
</dbReference>
<dbReference type="Pfam" id="PF00702">
    <property type="entry name" value="Hydrolase"/>
    <property type="match status" value="1"/>
</dbReference>
<dbReference type="GO" id="GO:0005524">
    <property type="term" value="F:ATP binding"/>
    <property type="evidence" value="ECO:0007669"/>
    <property type="project" value="UniProtKB-UniRule"/>
</dbReference>
<dbReference type="InterPro" id="IPR051014">
    <property type="entry name" value="Cation_Transport_ATPase_IB"/>
</dbReference>
<keyword evidence="10" id="KW-0067">ATP-binding</keyword>
<comment type="caution">
    <text evidence="10">Lacks conserved residue(s) required for the propagation of feature annotation.</text>
</comment>
<dbReference type="InterPro" id="IPR018303">
    <property type="entry name" value="ATPase_P-typ_P_site"/>
</dbReference>
<dbReference type="InterPro" id="IPR044492">
    <property type="entry name" value="P_typ_ATPase_HD_dom"/>
</dbReference>
<dbReference type="Gene3D" id="3.40.1110.10">
    <property type="entry name" value="Calcium-transporting ATPase, cytoplasmic domain N"/>
    <property type="match status" value="1"/>
</dbReference>
<evidence type="ECO:0000313" key="12">
    <source>
        <dbReference type="Proteomes" id="UP000051576"/>
    </source>
</evidence>
<dbReference type="EC" id="7.2.2.21" evidence="8"/>
<dbReference type="InterPro" id="IPR023299">
    <property type="entry name" value="ATPase_P-typ_cyto_dom_N"/>
</dbReference>
<keyword evidence="4 10" id="KW-0812">Transmembrane</keyword>
<dbReference type="PRINTS" id="PR00119">
    <property type="entry name" value="CATATPASE"/>
</dbReference>
<dbReference type="PROSITE" id="PS00154">
    <property type="entry name" value="ATPASE_E1_E2"/>
    <property type="match status" value="1"/>
</dbReference>
<dbReference type="InterPro" id="IPR023214">
    <property type="entry name" value="HAD_sf"/>
</dbReference>
<dbReference type="AlphaFoldDB" id="A0A0R2CDZ5"/>
<organism evidence="11 12">
    <name type="scientific">Liquorilactobacillus vini DSM 20605</name>
    <dbReference type="NCBI Taxonomy" id="1133569"/>
    <lineage>
        <taxon>Bacteria</taxon>
        <taxon>Bacillati</taxon>
        <taxon>Bacillota</taxon>
        <taxon>Bacilli</taxon>
        <taxon>Lactobacillales</taxon>
        <taxon>Lactobacillaceae</taxon>
        <taxon>Liquorilactobacillus</taxon>
    </lineage>
</organism>
<dbReference type="InterPro" id="IPR027256">
    <property type="entry name" value="P-typ_ATPase_IB"/>
</dbReference>
<dbReference type="PANTHER" id="PTHR48085">
    <property type="entry name" value="CADMIUM/ZINC-TRANSPORTING ATPASE HMA2-RELATED"/>
    <property type="match status" value="1"/>
</dbReference>
<comment type="caution">
    <text evidence="11">The sequence shown here is derived from an EMBL/GenBank/DDBJ whole genome shotgun (WGS) entry which is preliminary data.</text>
</comment>
<comment type="catalytic activity">
    <reaction evidence="9">
        <text>Cd(2+)(in) + ATP + H2O = Cd(2+)(out) + ADP + phosphate + H(+)</text>
        <dbReference type="Rhea" id="RHEA:12132"/>
        <dbReference type="ChEBI" id="CHEBI:15377"/>
        <dbReference type="ChEBI" id="CHEBI:15378"/>
        <dbReference type="ChEBI" id="CHEBI:30616"/>
        <dbReference type="ChEBI" id="CHEBI:43474"/>
        <dbReference type="ChEBI" id="CHEBI:48775"/>
        <dbReference type="ChEBI" id="CHEBI:456216"/>
        <dbReference type="EC" id="7.2.2.21"/>
    </reaction>
</comment>
<name>A0A0R2CDZ5_9LACO</name>
<keyword evidence="3" id="KW-0104">Cadmium</keyword>
<protein>
    <recommendedName>
        <fullName evidence="8">Cd(2+)-exporting ATPase</fullName>
        <ecNumber evidence="8">7.2.2.21</ecNumber>
    </recommendedName>
</protein>
<dbReference type="Proteomes" id="UP000051576">
    <property type="component" value="Unassembled WGS sequence"/>
</dbReference>
<feature type="transmembrane region" description="Helical" evidence="10">
    <location>
        <begin position="6"/>
        <end position="29"/>
    </location>
</feature>
<evidence type="ECO:0000313" key="11">
    <source>
        <dbReference type="EMBL" id="KRM89573.1"/>
    </source>
</evidence>
<keyword evidence="6 10" id="KW-1133">Transmembrane helix</keyword>
<comment type="similarity">
    <text evidence="2 10">Belongs to the cation transport ATPase (P-type) (TC 3.A.3) family. Type IB subfamily.</text>
</comment>
<dbReference type="STRING" id="1133569.FD21_GL001081"/>
<keyword evidence="10" id="KW-1003">Cell membrane</keyword>
<dbReference type="Gene3D" id="3.40.50.1000">
    <property type="entry name" value="HAD superfamily/HAD-like"/>
    <property type="match status" value="1"/>
</dbReference>
<dbReference type="GO" id="GO:0016887">
    <property type="term" value="F:ATP hydrolysis activity"/>
    <property type="evidence" value="ECO:0007669"/>
    <property type="project" value="InterPro"/>
</dbReference>
<evidence type="ECO:0000256" key="3">
    <source>
        <dbReference type="ARBA" id="ARBA00022539"/>
    </source>
</evidence>
<gene>
    <name evidence="11" type="ORF">FD21_GL001081</name>
</gene>
<dbReference type="NCBIfam" id="TIGR01494">
    <property type="entry name" value="ATPase_P-type"/>
    <property type="match status" value="1"/>
</dbReference>
<evidence type="ECO:0000256" key="2">
    <source>
        <dbReference type="ARBA" id="ARBA00006024"/>
    </source>
</evidence>
<reference evidence="11 12" key="1">
    <citation type="journal article" date="2015" name="Genome Announc.">
        <title>Expanding the biotechnology potential of lactobacilli through comparative genomics of 213 strains and associated genera.</title>
        <authorList>
            <person name="Sun Z."/>
            <person name="Harris H.M."/>
            <person name="McCann A."/>
            <person name="Guo C."/>
            <person name="Argimon S."/>
            <person name="Zhang W."/>
            <person name="Yang X."/>
            <person name="Jeffery I.B."/>
            <person name="Cooney J.C."/>
            <person name="Kagawa T.F."/>
            <person name="Liu W."/>
            <person name="Song Y."/>
            <person name="Salvetti E."/>
            <person name="Wrobel A."/>
            <person name="Rasinkangas P."/>
            <person name="Parkhill J."/>
            <person name="Rea M.C."/>
            <person name="O'Sullivan O."/>
            <person name="Ritari J."/>
            <person name="Douillard F.P."/>
            <person name="Paul Ross R."/>
            <person name="Yang R."/>
            <person name="Briner A.E."/>
            <person name="Felis G.E."/>
            <person name="de Vos W.M."/>
            <person name="Barrangou R."/>
            <person name="Klaenhammer T.R."/>
            <person name="Caufield P.W."/>
            <person name="Cui Y."/>
            <person name="Zhang H."/>
            <person name="O'Toole P.W."/>
        </authorList>
    </citation>
    <scope>NUCLEOTIDE SEQUENCE [LARGE SCALE GENOMIC DNA]</scope>
    <source>
        <strain evidence="11 12">DSM 20605</strain>
    </source>
</reference>
<dbReference type="GO" id="GO:0005886">
    <property type="term" value="C:plasma membrane"/>
    <property type="evidence" value="ECO:0007669"/>
    <property type="project" value="UniProtKB-SubCell"/>
</dbReference>
<comment type="subcellular location">
    <subcellularLocation>
        <location evidence="10">Cell membrane</location>
    </subcellularLocation>
    <subcellularLocation>
        <location evidence="1">Membrane</location>
    </subcellularLocation>
</comment>
<evidence type="ECO:0000256" key="8">
    <source>
        <dbReference type="ARBA" id="ARBA00039103"/>
    </source>
</evidence>
<dbReference type="InterPro" id="IPR001757">
    <property type="entry name" value="P_typ_ATPase"/>
</dbReference>
<dbReference type="NCBIfam" id="TIGR01525">
    <property type="entry name" value="ATPase-IB_hvy"/>
    <property type="match status" value="1"/>
</dbReference>
<feature type="transmembrane region" description="Helical" evidence="10">
    <location>
        <begin position="309"/>
        <end position="328"/>
    </location>
</feature>
<evidence type="ECO:0000256" key="10">
    <source>
        <dbReference type="RuleBase" id="RU362081"/>
    </source>
</evidence>
<evidence type="ECO:0000256" key="7">
    <source>
        <dbReference type="ARBA" id="ARBA00023136"/>
    </source>
</evidence>
<keyword evidence="12" id="KW-1185">Reference proteome</keyword>
<dbReference type="PATRIC" id="fig|1133569.4.peg.1211"/>
<keyword evidence="10" id="KW-0479">Metal-binding</keyword>
<dbReference type="eggNOG" id="COG2217">
    <property type="taxonomic scope" value="Bacteria"/>
</dbReference>
<dbReference type="GO" id="GO:0008551">
    <property type="term" value="F:P-type cadmium transporter activity"/>
    <property type="evidence" value="ECO:0007669"/>
    <property type="project" value="UniProtKB-EC"/>
</dbReference>
<keyword evidence="5" id="KW-1278">Translocase</keyword>
<evidence type="ECO:0000256" key="9">
    <source>
        <dbReference type="ARBA" id="ARBA00049338"/>
    </source>
</evidence>
<evidence type="ECO:0000256" key="4">
    <source>
        <dbReference type="ARBA" id="ARBA00022692"/>
    </source>
</evidence>
<evidence type="ECO:0000256" key="5">
    <source>
        <dbReference type="ARBA" id="ARBA00022967"/>
    </source>
</evidence>
<dbReference type="SFLD" id="SFLDF00027">
    <property type="entry name" value="p-type_atpase"/>
    <property type="match status" value="1"/>
</dbReference>
<proteinExistence type="inferred from homology"/>